<dbReference type="OrthoDB" id="10608002at2759"/>
<keyword evidence="4" id="KW-1185">Reference proteome</keyword>
<dbReference type="AlphaFoldDB" id="A0A7J6LXD5"/>
<organism evidence="3 4">
    <name type="scientific">Perkinsus chesapeaki</name>
    <name type="common">Clam parasite</name>
    <name type="synonym">Perkinsus andrewsi</name>
    <dbReference type="NCBI Taxonomy" id="330153"/>
    <lineage>
        <taxon>Eukaryota</taxon>
        <taxon>Sar</taxon>
        <taxon>Alveolata</taxon>
        <taxon>Perkinsozoa</taxon>
        <taxon>Perkinsea</taxon>
        <taxon>Perkinsida</taxon>
        <taxon>Perkinsidae</taxon>
        <taxon>Perkinsus</taxon>
    </lineage>
</organism>
<evidence type="ECO:0000256" key="2">
    <source>
        <dbReference type="SAM" id="MobiDB-lite"/>
    </source>
</evidence>
<gene>
    <name evidence="3" type="ORF">FOL47_005545</name>
</gene>
<evidence type="ECO:0000313" key="4">
    <source>
        <dbReference type="Proteomes" id="UP000591131"/>
    </source>
</evidence>
<dbReference type="Proteomes" id="UP000591131">
    <property type="component" value="Unassembled WGS sequence"/>
</dbReference>
<protein>
    <submittedName>
        <fullName evidence="3">Uncharacterized protein</fullName>
    </submittedName>
</protein>
<accession>A0A7J6LXD5</accession>
<name>A0A7J6LXD5_PERCH</name>
<feature type="region of interest" description="Disordered" evidence="2">
    <location>
        <begin position="28"/>
        <end position="51"/>
    </location>
</feature>
<sequence>MNSARFEDLMRESASAMELIDGVVAARKDRSTDSRNLRKGRGEGSRSVGDRSEEEDLLKVIVDQQHLKKEVDEAACDIRILTRSLNALAGIRGSKWNENTSLPAAMKGLERAVMTLTMQKRGKKCRWGSVGGVIETIPAVEATVERRRLAKYEQLLDDLQDELKDLMRSRGGRGQRECG</sequence>
<evidence type="ECO:0000256" key="1">
    <source>
        <dbReference type="SAM" id="Coils"/>
    </source>
</evidence>
<reference evidence="3 4" key="1">
    <citation type="submission" date="2020-04" db="EMBL/GenBank/DDBJ databases">
        <title>Perkinsus chesapeaki whole genome sequence.</title>
        <authorList>
            <person name="Bogema D.R."/>
        </authorList>
    </citation>
    <scope>NUCLEOTIDE SEQUENCE [LARGE SCALE GENOMIC DNA]</scope>
    <source>
        <strain evidence="3">ATCC PRA-425</strain>
    </source>
</reference>
<keyword evidence="1" id="KW-0175">Coiled coil</keyword>
<dbReference type="EMBL" id="JAAPAO010000305">
    <property type="protein sequence ID" value="KAF4663836.1"/>
    <property type="molecule type" value="Genomic_DNA"/>
</dbReference>
<evidence type="ECO:0000313" key="3">
    <source>
        <dbReference type="EMBL" id="KAF4663836.1"/>
    </source>
</evidence>
<comment type="caution">
    <text evidence="3">The sequence shown here is derived from an EMBL/GenBank/DDBJ whole genome shotgun (WGS) entry which is preliminary data.</text>
</comment>
<feature type="coiled-coil region" evidence="1">
    <location>
        <begin position="142"/>
        <end position="169"/>
    </location>
</feature>
<proteinExistence type="predicted"/>